<evidence type="ECO:0000313" key="2">
    <source>
        <dbReference type="Proteomes" id="UP000235672"/>
    </source>
</evidence>
<accession>A0A2J6PWQ7</accession>
<sequence>MLCSSYDRIFSIPQKTNMRVPHANHTMYELHSSLRTLQQGAETHCQICRSLWNSMIRDEPPPAFGDGKEDEISS</sequence>
<keyword evidence="2" id="KW-1185">Reference proteome</keyword>
<reference evidence="1 2" key="1">
    <citation type="submission" date="2016-05" db="EMBL/GenBank/DDBJ databases">
        <title>A degradative enzymes factory behind the ericoid mycorrhizal symbiosis.</title>
        <authorList>
            <consortium name="DOE Joint Genome Institute"/>
            <person name="Martino E."/>
            <person name="Morin E."/>
            <person name="Grelet G."/>
            <person name="Kuo A."/>
            <person name="Kohler A."/>
            <person name="Daghino S."/>
            <person name="Barry K."/>
            <person name="Choi C."/>
            <person name="Cichocki N."/>
            <person name="Clum A."/>
            <person name="Copeland A."/>
            <person name="Hainaut M."/>
            <person name="Haridas S."/>
            <person name="Labutti K."/>
            <person name="Lindquist E."/>
            <person name="Lipzen A."/>
            <person name="Khouja H.-R."/>
            <person name="Murat C."/>
            <person name="Ohm R."/>
            <person name="Olson A."/>
            <person name="Spatafora J."/>
            <person name="Veneault-Fourrey C."/>
            <person name="Henrissat B."/>
            <person name="Grigoriev I."/>
            <person name="Martin F."/>
            <person name="Perotto S."/>
        </authorList>
    </citation>
    <scope>NUCLEOTIDE SEQUENCE [LARGE SCALE GENOMIC DNA]</scope>
    <source>
        <strain evidence="1 2">UAMH 7357</strain>
    </source>
</reference>
<proteinExistence type="predicted"/>
<name>A0A2J6PWQ7_9HELO</name>
<dbReference type="Proteomes" id="UP000235672">
    <property type="component" value="Unassembled WGS sequence"/>
</dbReference>
<evidence type="ECO:0000313" key="1">
    <source>
        <dbReference type="EMBL" id="PMD18463.1"/>
    </source>
</evidence>
<dbReference type="EMBL" id="KZ613494">
    <property type="protein sequence ID" value="PMD18463.1"/>
    <property type="molecule type" value="Genomic_DNA"/>
</dbReference>
<dbReference type="AlphaFoldDB" id="A0A2J6PWQ7"/>
<gene>
    <name evidence="1" type="ORF">NA56DRAFT_244248</name>
</gene>
<organism evidence="1 2">
    <name type="scientific">Hyaloscypha hepaticicola</name>
    <dbReference type="NCBI Taxonomy" id="2082293"/>
    <lineage>
        <taxon>Eukaryota</taxon>
        <taxon>Fungi</taxon>
        <taxon>Dikarya</taxon>
        <taxon>Ascomycota</taxon>
        <taxon>Pezizomycotina</taxon>
        <taxon>Leotiomycetes</taxon>
        <taxon>Helotiales</taxon>
        <taxon>Hyaloscyphaceae</taxon>
        <taxon>Hyaloscypha</taxon>
    </lineage>
</organism>
<protein>
    <submittedName>
        <fullName evidence="1">Uncharacterized protein</fullName>
    </submittedName>
</protein>